<evidence type="ECO:0000256" key="1">
    <source>
        <dbReference type="SAM" id="Phobius"/>
    </source>
</evidence>
<evidence type="ECO:0000313" key="2">
    <source>
        <dbReference type="EMBL" id="KAB7790712.1"/>
    </source>
</evidence>
<feature type="transmembrane region" description="Helical" evidence="1">
    <location>
        <begin position="111"/>
        <end position="132"/>
    </location>
</feature>
<sequence length="161" mass="17361">MIRQQSVSNSLQNDPYRVRCNDKHHTFCVRFVKGSNIMTRKNFVSMILGAIGGVLFALGMCMGLLPQWHAFGWGVTTGVIGLMMLIAIPFVRRAMSGRPVFTPLRGRTVAVTALAVAGALVLGVGMCMTMIWDMLVPGVVVGLAGIVMLLALIPLCKGLKD</sequence>
<organism evidence="2 3">
    <name type="scientific">Bifidobacterium leontopitheci</name>
    <dbReference type="NCBI Taxonomy" id="2650774"/>
    <lineage>
        <taxon>Bacteria</taxon>
        <taxon>Bacillati</taxon>
        <taxon>Actinomycetota</taxon>
        <taxon>Actinomycetes</taxon>
        <taxon>Bifidobacteriales</taxon>
        <taxon>Bifidobacteriaceae</taxon>
        <taxon>Bifidobacterium</taxon>
    </lineage>
</organism>
<keyword evidence="3" id="KW-1185">Reference proteome</keyword>
<dbReference type="EMBL" id="WBVT01000008">
    <property type="protein sequence ID" value="KAB7790712.1"/>
    <property type="molecule type" value="Genomic_DNA"/>
</dbReference>
<feature type="transmembrane region" description="Helical" evidence="1">
    <location>
        <begin position="43"/>
        <end position="65"/>
    </location>
</feature>
<accession>A0A6I1GJ20</accession>
<keyword evidence="1" id="KW-0812">Transmembrane</keyword>
<protein>
    <submittedName>
        <fullName evidence="2">Uncharacterized protein</fullName>
    </submittedName>
</protein>
<dbReference type="Proteomes" id="UP000441772">
    <property type="component" value="Unassembled WGS sequence"/>
</dbReference>
<keyword evidence="1" id="KW-1133">Transmembrane helix</keyword>
<name>A0A6I1GJ20_9BIFI</name>
<comment type="caution">
    <text evidence="2">The sequence shown here is derived from an EMBL/GenBank/DDBJ whole genome shotgun (WGS) entry which is preliminary data.</text>
</comment>
<keyword evidence="1" id="KW-0472">Membrane</keyword>
<evidence type="ECO:0000313" key="3">
    <source>
        <dbReference type="Proteomes" id="UP000441772"/>
    </source>
</evidence>
<proteinExistence type="predicted"/>
<gene>
    <name evidence="2" type="ORF">F7D09_0818</name>
</gene>
<feature type="transmembrane region" description="Helical" evidence="1">
    <location>
        <begin position="71"/>
        <end position="91"/>
    </location>
</feature>
<dbReference type="AlphaFoldDB" id="A0A6I1GJ20"/>
<reference evidence="2 3" key="1">
    <citation type="submission" date="2019-09" db="EMBL/GenBank/DDBJ databases">
        <title>Characterization of the phylogenetic diversity of two novel species belonging to the genus Bifidobacterium: Bifidobacterium cebidarum sp. nov. and Bifidobacterium leontopitheci sp. nov.</title>
        <authorList>
            <person name="Lugli G.A."/>
            <person name="Duranti S."/>
            <person name="Milani C."/>
            <person name="Turroni F."/>
            <person name="Ventura M."/>
        </authorList>
    </citation>
    <scope>NUCLEOTIDE SEQUENCE [LARGE SCALE GENOMIC DNA]</scope>
    <source>
        <strain evidence="2 3">LMG 31471</strain>
    </source>
</reference>
<feature type="transmembrane region" description="Helical" evidence="1">
    <location>
        <begin position="138"/>
        <end position="156"/>
    </location>
</feature>